<proteinExistence type="predicted"/>
<gene>
    <name evidence="1" type="ORF">GCM10023090_06950</name>
</gene>
<protein>
    <submittedName>
        <fullName evidence="1">Uncharacterized protein</fullName>
    </submittedName>
</protein>
<reference evidence="2" key="1">
    <citation type="journal article" date="2019" name="Int. J. Syst. Evol. Microbiol.">
        <title>The Global Catalogue of Microorganisms (GCM) 10K type strain sequencing project: providing services to taxonomists for standard genome sequencing and annotation.</title>
        <authorList>
            <consortium name="The Broad Institute Genomics Platform"/>
            <consortium name="The Broad Institute Genome Sequencing Center for Infectious Disease"/>
            <person name="Wu L."/>
            <person name="Ma J."/>
        </authorList>
    </citation>
    <scope>NUCLEOTIDE SEQUENCE [LARGE SCALE GENOMIC DNA]</scope>
    <source>
        <strain evidence="2">JCM 31890</strain>
    </source>
</reference>
<comment type="caution">
    <text evidence="1">The sequence shown here is derived from an EMBL/GenBank/DDBJ whole genome shotgun (WGS) entry which is preliminary data.</text>
</comment>
<dbReference type="RefSeq" id="WP_345061199.1">
    <property type="nucleotide sequence ID" value="NZ_BAABEX010000006.1"/>
</dbReference>
<name>A0ABP8L0T8_9BURK</name>
<evidence type="ECO:0000313" key="1">
    <source>
        <dbReference type="EMBL" id="GAA4419964.1"/>
    </source>
</evidence>
<keyword evidence="2" id="KW-1185">Reference proteome</keyword>
<evidence type="ECO:0000313" key="2">
    <source>
        <dbReference type="Proteomes" id="UP001501788"/>
    </source>
</evidence>
<dbReference type="Proteomes" id="UP001501788">
    <property type="component" value="Unassembled WGS sequence"/>
</dbReference>
<accession>A0ABP8L0T8</accession>
<dbReference type="EMBL" id="BAABEX010000006">
    <property type="protein sequence ID" value="GAA4419964.1"/>
    <property type="molecule type" value="Genomic_DNA"/>
</dbReference>
<organism evidence="1 2">
    <name type="scientific">Acidovorax lacteus</name>
    <dbReference type="NCBI Taxonomy" id="1924988"/>
    <lineage>
        <taxon>Bacteria</taxon>
        <taxon>Pseudomonadati</taxon>
        <taxon>Pseudomonadota</taxon>
        <taxon>Betaproteobacteria</taxon>
        <taxon>Burkholderiales</taxon>
        <taxon>Comamonadaceae</taxon>
        <taxon>Acidovorax</taxon>
    </lineage>
</organism>
<sequence>MAINQQNYAGTPLAHGARISTANTNRDGTGTLGTVLQAGSTGARVDSISIAATGTTTAGMVRLFVNNGTTTLLLTEVPVTAITPSGTVPAFRAVLSNLALVIPPNGSLRASTHNAESFDVVPMLAGGF</sequence>